<evidence type="ECO:0000313" key="7">
    <source>
        <dbReference type="EMBL" id="UWP60719.1"/>
    </source>
</evidence>
<sequence>MSTNLSKQRREELMEKIQDIRTFLAATNEGEDTGRFLTYLSELEKHVKSQKYGMVFERHLEHVEEKLRSHVPYLEEEKELRISRGKRSNYLIEGDNLAALTLLQKTHREQIDLCIIDPPYNRGKNDFIYDDDYVDTNDAFRHSKWASFMHSRLVLARKLLKPEGYIFLNIDENELTTLKMLCDQVFQEQNFVGIYLWEKTSTPPALSKKVRKKLEYILCYAKSLDSRHQFSQGTIDGDDAPLLNTGNVVRTLTFPAGSVRFKIKDGIYKPKAGMKIQLEQPVEVKDGVNITPLVASGEYKWVQETLEKEMQEGTYFLVKTGKFSIRYQRTGQLSHKTPQNLLNASLGVGTNEDAQKELKALALPQFDYPKPSSLYAFLIDMINRNNDITVLDFFAGSGTTGHAVMKKNKEDGGTRRFILCTNNQENLCRDITYERLKRAMELEGYEEGLSYFKVGYLSTKGRMFYEYAGELIRCLPELIALEHGAFAGETENTFLAATQEEADAFFAAEEDKEGFELYVGPDVLLTGEQEYECLERKIQVHEVPDYYYHELEG</sequence>
<keyword evidence="5" id="KW-0680">Restriction system</keyword>
<reference evidence="7" key="1">
    <citation type="journal article" date="2022" name="Cell">
        <title>Design, construction, and in vivo augmentation of a complex gut microbiome.</title>
        <authorList>
            <person name="Cheng A.G."/>
            <person name="Ho P.Y."/>
            <person name="Aranda-Diaz A."/>
            <person name="Jain S."/>
            <person name="Yu F.B."/>
            <person name="Meng X."/>
            <person name="Wang M."/>
            <person name="Iakiviak M."/>
            <person name="Nagashima K."/>
            <person name="Zhao A."/>
            <person name="Murugkar P."/>
            <person name="Patil A."/>
            <person name="Atabakhsh K."/>
            <person name="Weakley A."/>
            <person name="Yan J."/>
            <person name="Brumbaugh A.R."/>
            <person name="Higginbottom S."/>
            <person name="Dimas A."/>
            <person name="Shiver A.L."/>
            <person name="Deutschbauer A."/>
            <person name="Neff N."/>
            <person name="Sonnenburg J.L."/>
            <person name="Huang K.C."/>
            <person name="Fischbach M.A."/>
        </authorList>
    </citation>
    <scope>NUCLEOTIDE SEQUENCE</scope>
    <source>
        <strain evidence="7">DSM 19829</strain>
    </source>
</reference>
<dbReference type="EMBL" id="CP102290">
    <property type="protein sequence ID" value="UWP60719.1"/>
    <property type="molecule type" value="Genomic_DNA"/>
</dbReference>
<dbReference type="RefSeq" id="WP_049898534.1">
    <property type="nucleotide sequence ID" value="NZ_CABLBR010000002.1"/>
</dbReference>
<feature type="domain" description="DNA methylase N-4/N-6" evidence="6">
    <location>
        <begin position="111"/>
        <end position="420"/>
    </location>
</feature>
<keyword evidence="8" id="KW-1185">Reference proteome</keyword>
<dbReference type="InterPro" id="IPR029063">
    <property type="entry name" value="SAM-dependent_MTases_sf"/>
</dbReference>
<evidence type="ECO:0000256" key="1">
    <source>
        <dbReference type="ARBA" id="ARBA00006594"/>
    </source>
</evidence>
<evidence type="ECO:0000259" key="6">
    <source>
        <dbReference type="Pfam" id="PF01555"/>
    </source>
</evidence>
<organism evidence="7 8">
    <name type="scientific">Ruminococcus gauvreauii</name>
    <dbReference type="NCBI Taxonomy" id="438033"/>
    <lineage>
        <taxon>Bacteria</taxon>
        <taxon>Bacillati</taxon>
        <taxon>Bacillota</taxon>
        <taxon>Clostridia</taxon>
        <taxon>Eubacteriales</taxon>
        <taxon>Oscillospiraceae</taxon>
        <taxon>Ruminococcus</taxon>
    </lineage>
</organism>
<dbReference type="PROSITE" id="PS00092">
    <property type="entry name" value="N6_MTASE"/>
    <property type="match status" value="1"/>
</dbReference>
<accession>A0ABY5VJC6</accession>
<dbReference type="Proteomes" id="UP001060164">
    <property type="component" value="Chromosome"/>
</dbReference>
<proteinExistence type="inferred from homology"/>
<dbReference type="InterPro" id="IPR002941">
    <property type="entry name" value="DNA_methylase_N4/N6"/>
</dbReference>
<keyword evidence="4" id="KW-0949">S-adenosyl-L-methionine</keyword>
<name>A0ABY5VJC6_9FIRM</name>
<protein>
    <submittedName>
        <fullName evidence="7">Site-specific DNA-methyltransferase</fullName>
    </submittedName>
</protein>
<dbReference type="Gene3D" id="3.40.50.150">
    <property type="entry name" value="Vaccinia Virus protein VP39"/>
    <property type="match status" value="1"/>
</dbReference>
<dbReference type="SUPFAM" id="SSF53335">
    <property type="entry name" value="S-adenosyl-L-methionine-dependent methyltransferases"/>
    <property type="match status" value="1"/>
</dbReference>
<gene>
    <name evidence="7" type="ORF">NQ502_06710</name>
</gene>
<evidence type="ECO:0000256" key="5">
    <source>
        <dbReference type="ARBA" id="ARBA00022747"/>
    </source>
</evidence>
<evidence type="ECO:0000256" key="3">
    <source>
        <dbReference type="ARBA" id="ARBA00022679"/>
    </source>
</evidence>
<comment type="similarity">
    <text evidence="1">Belongs to the N(4)/N(6)-methyltransferase family.</text>
</comment>
<keyword evidence="3" id="KW-0808">Transferase</keyword>
<dbReference type="InterPro" id="IPR002052">
    <property type="entry name" value="DNA_methylase_N6_adenine_CS"/>
</dbReference>
<evidence type="ECO:0000256" key="2">
    <source>
        <dbReference type="ARBA" id="ARBA00022603"/>
    </source>
</evidence>
<keyword evidence="2" id="KW-0489">Methyltransferase</keyword>
<dbReference type="Pfam" id="PF01555">
    <property type="entry name" value="N6_N4_Mtase"/>
    <property type="match status" value="1"/>
</dbReference>
<evidence type="ECO:0000313" key="8">
    <source>
        <dbReference type="Proteomes" id="UP001060164"/>
    </source>
</evidence>
<dbReference type="InterPro" id="IPR002295">
    <property type="entry name" value="N4/N6-MTase_EcoPI_Mod-like"/>
</dbReference>
<dbReference type="PRINTS" id="PR00506">
    <property type="entry name" value="D21N6MTFRASE"/>
</dbReference>
<evidence type="ECO:0000256" key="4">
    <source>
        <dbReference type="ARBA" id="ARBA00022691"/>
    </source>
</evidence>